<keyword evidence="1" id="KW-0472">Membrane</keyword>
<feature type="transmembrane region" description="Helical" evidence="1">
    <location>
        <begin position="21"/>
        <end position="44"/>
    </location>
</feature>
<organism evidence="3 4">
    <name type="scientific">Thermoanaerobacterium butyriciformans</name>
    <dbReference type="NCBI Taxonomy" id="1702242"/>
    <lineage>
        <taxon>Bacteria</taxon>
        <taxon>Bacillati</taxon>
        <taxon>Bacillota</taxon>
        <taxon>Clostridia</taxon>
        <taxon>Thermoanaerobacterales</taxon>
        <taxon>Thermoanaerobacteraceae</taxon>
        <taxon>Thermoanaerobacterium</taxon>
    </lineage>
</organism>
<comment type="caution">
    <text evidence="3">The sequence shown here is derived from an EMBL/GenBank/DDBJ whole genome shotgun (WGS) entry which is preliminary data.</text>
</comment>
<proteinExistence type="predicted"/>
<keyword evidence="1" id="KW-0812">Transmembrane</keyword>
<gene>
    <name evidence="3" type="ORF">J2Z80_002226</name>
</gene>
<name>A0ABS4NG81_9THEO</name>
<evidence type="ECO:0000256" key="1">
    <source>
        <dbReference type="SAM" id="Phobius"/>
    </source>
</evidence>
<reference evidence="3" key="1">
    <citation type="submission" date="2021-03" db="EMBL/GenBank/DDBJ databases">
        <title>Genomic Encyclopedia of Type Strains, Phase IV (KMG-IV): sequencing the most valuable type-strain genomes for metagenomic binning, comparative biology and taxonomic classification.</title>
        <authorList>
            <person name="Goeker M."/>
        </authorList>
    </citation>
    <scope>NUCLEOTIDE SEQUENCE</scope>
    <source>
        <strain evidence="3">DSM 101588</strain>
    </source>
</reference>
<dbReference type="Proteomes" id="UP001166402">
    <property type="component" value="Unassembled WGS sequence"/>
</dbReference>
<evidence type="ECO:0000313" key="3">
    <source>
        <dbReference type="EMBL" id="MBP2072684.1"/>
    </source>
</evidence>
<protein>
    <recommendedName>
        <fullName evidence="2">SPOR domain-containing protein</fullName>
    </recommendedName>
</protein>
<dbReference type="EMBL" id="JAGGLT010000025">
    <property type="protein sequence ID" value="MBP2072684.1"/>
    <property type="molecule type" value="Genomic_DNA"/>
</dbReference>
<dbReference type="InterPro" id="IPR007730">
    <property type="entry name" value="SPOR-like_dom"/>
</dbReference>
<keyword evidence="4" id="KW-1185">Reference proteome</keyword>
<dbReference type="InterPro" id="IPR036680">
    <property type="entry name" value="SPOR-like_sf"/>
</dbReference>
<dbReference type="Pfam" id="PF05036">
    <property type="entry name" value="SPOR"/>
    <property type="match status" value="1"/>
</dbReference>
<evidence type="ECO:0000313" key="4">
    <source>
        <dbReference type="Proteomes" id="UP001166402"/>
    </source>
</evidence>
<feature type="domain" description="SPOR" evidence="2">
    <location>
        <begin position="68"/>
        <end position="132"/>
    </location>
</feature>
<sequence>MIYVYTDEESKKNTKLGFKRVILLLLLSIVASIGIGFIISQYAIKPYLAKLSEKNVYSYSAKIPQLNYYIVKIGQYSDEKDASYNLNLLTMKGIYGEILKDGENYILCLGQFMDKKDADAFGLMLNKSGIKSSINLYDGPVYQIYYEKNSEKNVKEAIDNIDVFLNSLSHLSQLSYKIAVGTASEKDIDDTEKYFKKYSNMTYNINIDENLKKILDDTKAINSQILNNFGDIKISFELNDGNAYRLTQKLLMDSIKQYYDSMSSLK</sequence>
<dbReference type="SUPFAM" id="SSF110997">
    <property type="entry name" value="Sporulation related repeat"/>
    <property type="match status" value="1"/>
</dbReference>
<evidence type="ECO:0000259" key="2">
    <source>
        <dbReference type="Pfam" id="PF05036"/>
    </source>
</evidence>
<accession>A0ABS4NG81</accession>
<keyword evidence="1" id="KW-1133">Transmembrane helix</keyword>